<dbReference type="FunFam" id="3.30.70.270:FF:000020">
    <property type="entry name" value="Transposon Tf2-6 polyprotein-like Protein"/>
    <property type="match status" value="1"/>
</dbReference>
<dbReference type="CDD" id="cd09274">
    <property type="entry name" value="RNase_HI_RT_Ty3"/>
    <property type="match status" value="1"/>
</dbReference>
<dbReference type="InterPro" id="IPR050951">
    <property type="entry name" value="Retrovirus_Pol_polyprotein"/>
</dbReference>
<keyword evidence="11" id="KW-1185">Reference proteome</keyword>
<gene>
    <name evidence="10" type="ORF">TKK_016446</name>
</gene>
<dbReference type="PANTHER" id="PTHR37984:SF5">
    <property type="entry name" value="PROTEIN NYNRIN-LIKE"/>
    <property type="match status" value="1"/>
</dbReference>
<dbReference type="Pfam" id="PF17917">
    <property type="entry name" value="RT_RNaseH"/>
    <property type="match status" value="1"/>
</dbReference>
<evidence type="ECO:0000313" key="11">
    <source>
        <dbReference type="Proteomes" id="UP001627154"/>
    </source>
</evidence>
<evidence type="ECO:0000256" key="6">
    <source>
        <dbReference type="ARBA" id="ARBA00022801"/>
    </source>
</evidence>
<name>A0ABD2W646_9HYME</name>
<sequence>MEFLREQRAVLSFKENELVINNADISKIPFINYDTLFLPARTKTLVAVKLQPNSASNGYISQIDAGPGIFAGECLVTNASNEAKLFFINATVEDVELTMAPRGELRIASRPSRIMQSLALEGLNAEEMKSVREIVSKFPFQFHLQLDKLSLTDSGAHRIVTTDDIPINIKQYRNPPHLRDEMRKHVQELIDNDIVEESESPYNSPLWIVPKKAGPDGVKKWRLVIDFRAFNEKTIASAYPLPQIMEILDQLGKSKYFPTLDLQSGFYQVPIDSADAYKTAFSTPFHHLQFRRMALGLKGSPGTFQALMDKVLSGLQGIELFIYMDDIVVYVNSIQEHKEKMFRLMGRLKSANLTVRPDKCHFLKTTVTYLGHIISEKGVEPDPSKVSAVSNFPRPKNRMNIKQFLGLAGYYRRFVKDFAKIAKPLTGLLKADIPWDWTTAQEEAFGEIKQILSSAPLLQYPDFNRPFIVTTDASDFAVGGILSQGKVGSDLPIAYTSRSLTDAEVNYSTIEKELLGIVNAVQQFRPYLYGRKFQIVTDHKPLLWLHNLKSPTSRLARWRERLHDFDYEMIHKPGRKNANADALSRNPVTSSASYSNDDVEHEIGRVFFILRPTPPESDSERDYALHRQNNGLQGMQLAIEAPPPDQDAPTETNDATSGNTTEEASSDSPASESSPCANNEDAIDDSASNESDAGDEATFTRSHPKRARLLVAKSVQQCNDTLLTRKDNWVHFMSVDCIPHSDICHQLTDMGYLQVDLLKEHDIKLGLIIETGLPVDKSLFSIFVKENHDDTVDIDIVNDALDRLADALKTYEIGSISIPTNNNGIDNRSWEMISARLRETWPKDAAKLTLCSGEITTPDVKSRPRIIREIARLRGRRPQRHN</sequence>
<comment type="caution">
    <text evidence="10">The sequence shown here is derived from an EMBL/GenBank/DDBJ whole genome shotgun (WGS) entry which is preliminary data.</text>
</comment>
<organism evidence="10 11">
    <name type="scientific">Trichogramma kaykai</name>
    <dbReference type="NCBI Taxonomy" id="54128"/>
    <lineage>
        <taxon>Eukaryota</taxon>
        <taxon>Metazoa</taxon>
        <taxon>Ecdysozoa</taxon>
        <taxon>Arthropoda</taxon>
        <taxon>Hexapoda</taxon>
        <taxon>Insecta</taxon>
        <taxon>Pterygota</taxon>
        <taxon>Neoptera</taxon>
        <taxon>Endopterygota</taxon>
        <taxon>Hymenoptera</taxon>
        <taxon>Apocrita</taxon>
        <taxon>Proctotrupomorpha</taxon>
        <taxon>Chalcidoidea</taxon>
        <taxon>Trichogrammatidae</taxon>
        <taxon>Trichogramma</taxon>
    </lineage>
</organism>
<dbReference type="InterPro" id="IPR043128">
    <property type="entry name" value="Rev_trsase/Diguanyl_cyclase"/>
</dbReference>
<dbReference type="Pfam" id="PF00078">
    <property type="entry name" value="RVT_1"/>
    <property type="match status" value="1"/>
</dbReference>
<dbReference type="InterPro" id="IPR000477">
    <property type="entry name" value="RT_dom"/>
</dbReference>
<evidence type="ECO:0000256" key="3">
    <source>
        <dbReference type="ARBA" id="ARBA00022695"/>
    </source>
</evidence>
<feature type="compositionally biased region" description="Polar residues" evidence="8">
    <location>
        <begin position="649"/>
        <end position="661"/>
    </location>
</feature>
<feature type="domain" description="Reverse transcriptase" evidence="9">
    <location>
        <begin position="190"/>
        <end position="374"/>
    </location>
</feature>
<dbReference type="FunFam" id="3.10.20.370:FF:000001">
    <property type="entry name" value="Retrovirus-related Pol polyprotein from transposon 17.6-like protein"/>
    <property type="match status" value="1"/>
</dbReference>
<feature type="compositionally biased region" description="Polar residues" evidence="8">
    <location>
        <begin position="586"/>
        <end position="596"/>
    </location>
</feature>
<proteinExistence type="predicted"/>
<evidence type="ECO:0000259" key="9">
    <source>
        <dbReference type="PROSITE" id="PS50878"/>
    </source>
</evidence>
<keyword evidence="7" id="KW-0695">RNA-directed DNA polymerase</keyword>
<keyword evidence="3" id="KW-0548">Nucleotidyltransferase</keyword>
<feature type="compositionally biased region" description="Low complexity" evidence="8">
    <location>
        <begin position="662"/>
        <end position="675"/>
    </location>
</feature>
<feature type="region of interest" description="Disordered" evidence="8">
    <location>
        <begin position="576"/>
        <end position="596"/>
    </location>
</feature>
<keyword evidence="5" id="KW-0255">Endonuclease</keyword>
<keyword evidence="6" id="KW-0378">Hydrolase</keyword>
<feature type="region of interest" description="Disordered" evidence="8">
    <location>
        <begin position="639"/>
        <end position="701"/>
    </location>
</feature>
<evidence type="ECO:0000256" key="1">
    <source>
        <dbReference type="ARBA" id="ARBA00012493"/>
    </source>
</evidence>
<evidence type="ECO:0000256" key="5">
    <source>
        <dbReference type="ARBA" id="ARBA00022759"/>
    </source>
</evidence>
<dbReference type="CDD" id="cd01647">
    <property type="entry name" value="RT_LTR"/>
    <property type="match status" value="1"/>
</dbReference>
<dbReference type="InterPro" id="IPR043502">
    <property type="entry name" value="DNA/RNA_pol_sf"/>
</dbReference>
<dbReference type="GO" id="GO:0004519">
    <property type="term" value="F:endonuclease activity"/>
    <property type="evidence" value="ECO:0007669"/>
    <property type="project" value="UniProtKB-KW"/>
</dbReference>
<accession>A0ABD2W646</accession>
<reference evidence="10 11" key="1">
    <citation type="journal article" date="2024" name="bioRxiv">
        <title>A reference genome for Trichogramma kaykai: A tiny desert-dwelling parasitoid wasp with competing sex-ratio distorters.</title>
        <authorList>
            <person name="Culotta J."/>
            <person name="Lindsey A.R."/>
        </authorList>
    </citation>
    <scope>NUCLEOTIDE SEQUENCE [LARGE SCALE GENOMIC DNA]</scope>
    <source>
        <strain evidence="10 11">KSX58</strain>
    </source>
</reference>
<keyword evidence="4" id="KW-0540">Nuclease</keyword>
<dbReference type="EMBL" id="JBJJXI010000133">
    <property type="protein sequence ID" value="KAL3388438.1"/>
    <property type="molecule type" value="Genomic_DNA"/>
</dbReference>
<evidence type="ECO:0000256" key="7">
    <source>
        <dbReference type="ARBA" id="ARBA00022918"/>
    </source>
</evidence>
<evidence type="ECO:0000313" key="10">
    <source>
        <dbReference type="EMBL" id="KAL3388438.1"/>
    </source>
</evidence>
<evidence type="ECO:0000256" key="2">
    <source>
        <dbReference type="ARBA" id="ARBA00022679"/>
    </source>
</evidence>
<protein>
    <recommendedName>
        <fullName evidence="1">RNA-directed DNA polymerase</fullName>
        <ecNumber evidence="1">2.7.7.49</ecNumber>
    </recommendedName>
</protein>
<dbReference type="GO" id="GO:0003964">
    <property type="term" value="F:RNA-directed DNA polymerase activity"/>
    <property type="evidence" value="ECO:0007669"/>
    <property type="project" value="UniProtKB-KW"/>
</dbReference>
<dbReference type="InterPro" id="IPR041373">
    <property type="entry name" value="RT_RNaseH"/>
</dbReference>
<dbReference type="EC" id="2.7.7.49" evidence="1"/>
<dbReference type="PANTHER" id="PTHR37984">
    <property type="entry name" value="PROTEIN CBG26694"/>
    <property type="match status" value="1"/>
</dbReference>
<dbReference type="Proteomes" id="UP001627154">
    <property type="component" value="Unassembled WGS sequence"/>
</dbReference>
<dbReference type="PROSITE" id="PS50878">
    <property type="entry name" value="RT_POL"/>
    <property type="match status" value="1"/>
</dbReference>
<dbReference type="GO" id="GO:0016787">
    <property type="term" value="F:hydrolase activity"/>
    <property type="evidence" value="ECO:0007669"/>
    <property type="project" value="UniProtKB-KW"/>
</dbReference>
<dbReference type="SUPFAM" id="SSF56672">
    <property type="entry name" value="DNA/RNA polymerases"/>
    <property type="match status" value="1"/>
</dbReference>
<dbReference type="Gene3D" id="3.10.10.10">
    <property type="entry name" value="HIV Type 1 Reverse Transcriptase, subunit A, domain 1"/>
    <property type="match status" value="1"/>
</dbReference>
<evidence type="ECO:0000256" key="8">
    <source>
        <dbReference type="SAM" id="MobiDB-lite"/>
    </source>
</evidence>
<keyword evidence="2" id="KW-0808">Transferase</keyword>
<dbReference type="Gene3D" id="3.30.70.270">
    <property type="match status" value="2"/>
</dbReference>
<dbReference type="AlphaFoldDB" id="A0ABD2W646"/>
<evidence type="ECO:0000256" key="4">
    <source>
        <dbReference type="ARBA" id="ARBA00022722"/>
    </source>
</evidence>